<comment type="caution">
    <text evidence="2">The sequence shown here is derived from an EMBL/GenBank/DDBJ whole genome shotgun (WGS) entry which is preliminary data.</text>
</comment>
<proteinExistence type="predicted"/>
<evidence type="ECO:0000313" key="3">
    <source>
        <dbReference type="Proteomes" id="UP001500618"/>
    </source>
</evidence>
<dbReference type="Pfam" id="PF00583">
    <property type="entry name" value="Acetyltransf_1"/>
    <property type="match status" value="1"/>
</dbReference>
<dbReference type="InterPro" id="IPR016181">
    <property type="entry name" value="Acyl_CoA_acyltransferase"/>
</dbReference>
<dbReference type="InterPro" id="IPR000182">
    <property type="entry name" value="GNAT_dom"/>
</dbReference>
<dbReference type="PROSITE" id="PS51186">
    <property type="entry name" value="GNAT"/>
    <property type="match status" value="1"/>
</dbReference>
<accession>A0ABN2H487</accession>
<dbReference type="PIRSF" id="PIRSF021603">
    <property type="entry name" value="UCP21603_acetyltransf"/>
    <property type="match status" value="1"/>
</dbReference>
<dbReference type="Proteomes" id="UP001500618">
    <property type="component" value="Unassembled WGS sequence"/>
</dbReference>
<organism evidence="2 3">
    <name type="scientific">Fodinicola feengrottensis</name>
    <dbReference type="NCBI Taxonomy" id="435914"/>
    <lineage>
        <taxon>Bacteria</taxon>
        <taxon>Bacillati</taxon>
        <taxon>Actinomycetota</taxon>
        <taxon>Actinomycetes</taxon>
        <taxon>Mycobacteriales</taxon>
        <taxon>Fodinicola</taxon>
    </lineage>
</organism>
<dbReference type="InterPro" id="IPR025289">
    <property type="entry name" value="DUF4081"/>
</dbReference>
<evidence type="ECO:0000313" key="2">
    <source>
        <dbReference type="EMBL" id="GAA1681751.1"/>
    </source>
</evidence>
<reference evidence="2 3" key="1">
    <citation type="journal article" date="2019" name="Int. J. Syst. Evol. Microbiol.">
        <title>The Global Catalogue of Microorganisms (GCM) 10K type strain sequencing project: providing services to taxonomists for standard genome sequencing and annotation.</title>
        <authorList>
            <consortium name="The Broad Institute Genomics Platform"/>
            <consortium name="The Broad Institute Genome Sequencing Center for Infectious Disease"/>
            <person name="Wu L."/>
            <person name="Ma J."/>
        </authorList>
    </citation>
    <scope>NUCLEOTIDE SEQUENCE [LARGE SCALE GENOMIC DNA]</scope>
    <source>
        <strain evidence="2 3">JCM 14718</strain>
    </source>
</reference>
<dbReference type="PANTHER" id="PTHR43072">
    <property type="entry name" value="N-ACETYLTRANSFERASE"/>
    <property type="match status" value="1"/>
</dbReference>
<name>A0ABN2H487_9ACTN</name>
<sequence length="280" mass="29754">MLTRQRASVLTGTDLPAARSLLDRDPVASAVVAAKLTGSGLAEQHLGAQLWGSWRGRQLRAVCLSSGNLVPVGTDAADIKAFADRALMQGRICSSMLGEAEGVLELWNALRPYWGPAREVRSCQPLLATSELASVRADPAVRLAEPADLPLVLPACVAMYHEEVGVSPLGRDGGAHYRGRVAGAVAGHRMYVRVENGAVIFKAELGAVTPDCCQVQGVWVHPDHRGEGLASAGMAAVIAHALRRVAPVVSLYVNDYNQAARRVYARCGFHQVGTFASVLF</sequence>
<dbReference type="CDD" id="cd04301">
    <property type="entry name" value="NAT_SF"/>
    <property type="match status" value="1"/>
</dbReference>
<protein>
    <submittedName>
        <fullName evidence="2">GNAT family N-acetyltransferase</fullName>
    </submittedName>
</protein>
<dbReference type="InterPro" id="IPR016794">
    <property type="entry name" value="UCP21603_acetyltransf"/>
</dbReference>
<dbReference type="EMBL" id="BAAANY010000010">
    <property type="protein sequence ID" value="GAA1681751.1"/>
    <property type="molecule type" value="Genomic_DNA"/>
</dbReference>
<keyword evidence="3" id="KW-1185">Reference proteome</keyword>
<dbReference type="PANTHER" id="PTHR43072:SF54">
    <property type="entry name" value="GCN5-RELATED N-ACETYLTRANSFERASE"/>
    <property type="match status" value="1"/>
</dbReference>
<evidence type="ECO:0000259" key="1">
    <source>
        <dbReference type="PROSITE" id="PS51186"/>
    </source>
</evidence>
<dbReference type="Gene3D" id="3.40.630.30">
    <property type="match status" value="1"/>
</dbReference>
<dbReference type="Pfam" id="PF13312">
    <property type="entry name" value="DUF4081"/>
    <property type="match status" value="1"/>
</dbReference>
<feature type="domain" description="N-acetyltransferase" evidence="1">
    <location>
        <begin position="139"/>
        <end position="280"/>
    </location>
</feature>
<gene>
    <name evidence="2" type="ORF">GCM10009765_33620</name>
</gene>
<dbReference type="RefSeq" id="WP_344311217.1">
    <property type="nucleotide sequence ID" value="NZ_BAAANY010000010.1"/>
</dbReference>
<dbReference type="SUPFAM" id="SSF55729">
    <property type="entry name" value="Acyl-CoA N-acyltransferases (Nat)"/>
    <property type="match status" value="1"/>
</dbReference>